<dbReference type="PANTHER" id="PTHR34835">
    <property type="entry name" value="OS07G0283600 PROTEIN-RELATED"/>
    <property type="match status" value="1"/>
</dbReference>
<name>A0A445A3Z7_ARAHY</name>
<evidence type="ECO:0000313" key="2">
    <source>
        <dbReference type="EMBL" id="RYR21171.1"/>
    </source>
</evidence>
<evidence type="ECO:0000313" key="3">
    <source>
        <dbReference type="Proteomes" id="UP000289738"/>
    </source>
</evidence>
<comment type="caution">
    <text evidence="2">The sequence shown here is derived from an EMBL/GenBank/DDBJ whole genome shotgun (WGS) entry which is preliminary data.</text>
</comment>
<feature type="region of interest" description="Disordered" evidence="1">
    <location>
        <begin position="360"/>
        <end position="396"/>
    </location>
</feature>
<gene>
    <name evidence="2" type="ORF">Ahy_B03g066438</name>
</gene>
<protein>
    <recommendedName>
        <fullName evidence="4">Aminotransferase-like plant mobile domain-containing protein</fullName>
    </recommendedName>
</protein>
<feature type="compositionally biased region" description="Low complexity" evidence="1">
    <location>
        <begin position="282"/>
        <end position="295"/>
    </location>
</feature>
<accession>A0A445A3Z7</accession>
<organism evidence="2 3">
    <name type="scientific">Arachis hypogaea</name>
    <name type="common">Peanut</name>
    <dbReference type="NCBI Taxonomy" id="3818"/>
    <lineage>
        <taxon>Eukaryota</taxon>
        <taxon>Viridiplantae</taxon>
        <taxon>Streptophyta</taxon>
        <taxon>Embryophyta</taxon>
        <taxon>Tracheophyta</taxon>
        <taxon>Spermatophyta</taxon>
        <taxon>Magnoliopsida</taxon>
        <taxon>eudicotyledons</taxon>
        <taxon>Gunneridae</taxon>
        <taxon>Pentapetalae</taxon>
        <taxon>rosids</taxon>
        <taxon>fabids</taxon>
        <taxon>Fabales</taxon>
        <taxon>Fabaceae</taxon>
        <taxon>Papilionoideae</taxon>
        <taxon>50 kb inversion clade</taxon>
        <taxon>dalbergioids sensu lato</taxon>
        <taxon>Dalbergieae</taxon>
        <taxon>Pterocarpus clade</taxon>
        <taxon>Arachis</taxon>
    </lineage>
</organism>
<sequence length="396" mass="45256">MATMKENAHYNKTHYCRCQTKAIATVYREMSQEKKDIAEEMGFGALAHVSEMNVSNTLLIELLDRFDVERGYLKTLQGTIYITPRKIRNVLDMSVEGEENQKKFKKTFVVFIQKCFLLPTTVSVASPIHKPPIFHVNNIRECDWTKHVLNFLMKGVENKREGKKQSVDGCVFVLILIYFHETKFSRPFAPDAPPAPWVAYWTRKMIIERISSETTQPLVTRATPKSEVQIVEFQQQTRSKPLEVCPQEAEKQGFTVSLTSSVIEDLFKDDYVYEVSNEEPLEQQQQPCEEPTEQQSKQETPIDVCPPEPKKQGVTGSLTSSVIEEFFNDADVYPVFDEEQSQEPPMARQSEKETLILSSFDIAAQPREREDDRPSFSLGISPPASQPTQPSQKSDS</sequence>
<feature type="compositionally biased region" description="Low complexity" evidence="1">
    <location>
        <begin position="381"/>
        <end position="396"/>
    </location>
</feature>
<dbReference type="EMBL" id="SDMP01000013">
    <property type="protein sequence ID" value="RYR21171.1"/>
    <property type="molecule type" value="Genomic_DNA"/>
</dbReference>
<dbReference type="AlphaFoldDB" id="A0A445A3Z7"/>
<feature type="region of interest" description="Disordered" evidence="1">
    <location>
        <begin position="278"/>
        <end position="316"/>
    </location>
</feature>
<evidence type="ECO:0008006" key="4">
    <source>
        <dbReference type="Google" id="ProtNLM"/>
    </source>
</evidence>
<evidence type="ECO:0000256" key="1">
    <source>
        <dbReference type="SAM" id="MobiDB-lite"/>
    </source>
</evidence>
<dbReference type="Proteomes" id="UP000289738">
    <property type="component" value="Chromosome B03"/>
</dbReference>
<keyword evidence="3" id="KW-1185">Reference proteome</keyword>
<dbReference type="STRING" id="3818.A0A445A3Z7"/>
<proteinExistence type="predicted"/>
<reference evidence="2 3" key="1">
    <citation type="submission" date="2019-01" db="EMBL/GenBank/DDBJ databases">
        <title>Sequencing of cultivated peanut Arachis hypogaea provides insights into genome evolution and oil improvement.</title>
        <authorList>
            <person name="Chen X."/>
        </authorList>
    </citation>
    <scope>NUCLEOTIDE SEQUENCE [LARGE SCALE GENOMIC DNA]</scope>
    <source>
        <strain evidence="3">cv. Fuhuasheng</strain>
        <tissue evidence="2">Leaves</tissue>
    </source>
</reference>